<evidence type="ECO:0000259" key="13">
    <source>
        <dbReference type="PROSITE" id="PS51194"/>
    </source>
</evidence>
<dbReference type="GO" id="GO:0051321">
    <property type="term" value="P:meiotic cell cycle"/>
    <property type="evidence" value="ECO:0007669"/>
    <property type="project" value="UniProtKB-KW"/>
</dbReference>
<dbReference type="CDD" id="cd18795">
    <property type="entry name" value="SF2_C_Ski2"/>
    <property type="match status" value="1"/>
</dbReference>
<dbReference type="FunFam" id="1.10.10.10:FF:000012">
    <property type="entry name" value="U5 small nuclear ribonucleoprotein helicase"/>
    <property type="match status" value="1"/>
</dbReference>
<evidence type="ECO:0000256" key="8">
    <source>
        <dbReference type="ARBA" id="ARBA00034617"/>
    </source>
</evidence>
<evidence type="ECO:0000256" key="5">
    <source>
        <dbReference type="ARBA" id="ARBA00022840"/>
    </source>
</evidence>
<dbReference type="GO" id="GO:0003676">
    <property type="term" value="F:nucleic acid binding"/>
    <property type="evidence" value="ECO:0007669"/>
    <property type="project" value="InterPro"/>
</dbReference>
<dbReference type="InterPro" id="IPR004179">
    <property type="entry name" value="Sec63-dom"/>
</dbReference>
<evidence type="ECO:0000313" key="15">
    <source>
        <dbReference type="Proteomes" id="UP000019471"/>
    </source>
</evidence>
<feature type="domain" description="Helicase ATP-binding" evidence="12">
    <location>
        <begin position="236"/>
        <end position="410"/>
    </location>
</feature>
<dbReference type="STRING" id="1182543.W9W9G7"/>
<feature type="compositionally biased region" description="Polar residues" evidence="11">
    <location>
        <begin position="175"/>
        <end position="196"/>
    </location>
</feature>
<feature type="compositionally biased region" description="Low complexity" evidence="11">
    <location>
        <begin position="127"/>
        <end position="140"/>
    </location>
</feature>
<dbReference type="GO" id="GO:0016787">
    <property type="term" value="F:hydrolase activity"/>
    <property type="evidence" value="ECO:0007669"/>
    <property type="project" value="UniProtKB-KW"/>
</dbReference>
<dbReference type="PANTHER" id="PTHR47835">
    <property type="entry name" value="HFM1, ATP DEPENDENT DNA HELICASE HOMOLOG"/>
    <property type="match status" value="1"/>
</dbReference>
<name>W9W9G7_9EURO</name>
<keyword evidence="2" id="KW-0547">Nucleotide-binding</keyword>
<dbReference type="Gene3D" id="1.10.10.10">
    <property type="entry name" value="Winged helix-like DNA-binding domain superfamily/Winged helix DNA-binding domain"/>
    <property type="match status" value="1"/>
</dbReference>
<dbReference type="InterPro" id="IPR057842">
    <property type="entry name" value="WH_MER3"/>
</dbReference>
<evidence type="ECO:0000256" key="1">
    <source>
        <dbReference type="ARBA" id="ARBA00010140"/>
    </source>
</evidence>
<feature type="domain" description="Helicase C-terminal" evidence="13">
    <location>
        <begin position="450"/>
        <end position="638"/>
    </location>
</feature>
<dbReference type="EC" id="5.6.2.4" evidence="9"/>
<proteinExistence type="inferred from homology"/>
<sequence>MSPGDNRLTLLRRDRLGLACLTLTPLPRKLREHSTTSTTLVSHILLSVSFKVLRSQLDRALLEKSSRGQDIAERLGLTRISPPPKPLAPFMTGSTRRFLQGEPHSSLRSYALIMNVDDLHDNPIIQTSSSSPSAPATSPTVSFLQNRQRDKGNPSFQSKASISRPNELPSEEVRSATNMSTASKRASQRLSLSSQPVRAPPVVQGIQLVPTTALPDQIRSVFKFEIFNAVQSKCFESAFRSDDNVVVSAPTGSGKTVVMELAICRLVAQSKGQDFKVVYQGPTKSLCSERYRDWETKFGALDLRCAELTGDSNYSDIVNVQKASIIITTPEKWDSVTRKWKDHAKLMQLVKLFLVDEVHILKDDRGATLEAVVSRMKSVNSDIRFVALSATVPNSEDIAVWLGKDPTSQHLPAHREVFGESFRPVQLKKHVYGFDVKSNDFAFDSMLTHQIPEIIAKHGRGKPVMVFCPTRRASVTTAKVMADTWSSSNPSQRPWSAPGRQLTLASPDLKTTSVAGVAFHHGGLSASDRHTIENAFLNGQINIICSTSTLAVGVNLPCYLVILKGTKAWTDNGFKEYADLEVMQMLGRAGRPQFETSACAVILTRKEKVARYEKMVSGEELLESCLHQNLIEHLNAEVVLGTVHDLATAKQWLASTFFYVRLKRNPSHYQLQEGIKENTEDELLEQLCEKDLALLLDAGLIEQNARLTSKSFGEAMARYYVSFDTMKSFMRLPPKAKMSEILSVLAQAREFREVRMLAGEKSFYKEINKAPEIKFPIKVDVALPAHKISLLIQAELGNVALPDGEHHKKHHQQSRIDKIPVFAHANRLIRCIIDCQIHLEDAISTRHALELGRSLASRVWDNTASQLRQVEGLGEVAVRKLASASINSIDTLLNTEPSRIELVLGKNPPFGHQLLQKLESFPNLRVSVKQTARKLRVGDGARIKIIAEIGFLNNVLPRSFNKKNFSVCFLAETSQGALMDFRRFNPKKLQNYEQVCLTLHLTRPTSHVNCYVMCDDIAGTSKYAQLNLSDIPNSVYRNLRARESMQDEPENYKRNAGASEFWDEDFGDGGVNDQDLLAVEADGTTIEEIEDIDDILDKEDKKWTKPSKQVLHQHGSENHERTEDSDVPIYRKSIQLPSGRWTCQHDCSERGRKCKHRCCKEGVAKPRRRPKTEPKIKEEEKGQKKITAVMQPPGGPKAKPESKHHMGSADVAKPAQENKLDQNRASVFNIPRSRSHGDMMPYSLTKHIDEPGAKRLKLSKDRETDNFEHPYADTDFKSEHSQEPDNNGATETEKEHNSRLEIANDGFFALLSDEDDDGDIKLPHEGFGPLNKHGPGTGISAEVVDKANGFSTDTPGEDWPAGYEEKMDFLTSDVDLGCFDAPLEHVTMSDVLKKGKSPATRHDSFAMPELPNLANGTDFNGDFFLAPIDFGGLPVDHAGQVDDSVGIGCEDITSFTDTPVDSLVKTPEDPGTLAVPIEVEDGAVETPCKESDSEREKRLYEEDQKKKWEGIDQWIYDEFHEYVELV</sequence>
<feature type="region of interest" description="Disordered" evidence="11">
    <location>
        <begin position="1106"/>
        <end position="1125"/>
    </location>
</feature>
<dbReference type="OrthoDB" id="5575at2759"/>
<feature type="region of interest" description="Disordered" evidence="11">
    <location>
        <begin position="123"/>
        <end position="196"/>
    </location>
</feature>
<comment type="caution">
    <text evidence="14">The sequence shown here is derived from an EMBL/GenBank/DDBJ whole genome shotgun (WGS) entry which is preliminary data.</text>
</comment>
<keyword evidence="3" id="KW-0378">Hydrolase</keyword>
<dbReference type="PROSITE" id="PS51192">
    <property type="entry name" value="HELICASE_ATP_BIND_1"/>
    <property type="match status" value="1"/>
</dbReference>
<gene>
    <name evidence="14" type="ORF">A1O5_11963</name>
</gene>
<evidence type="ECO:0000313" key="14">
    <source>
        <dbReference type="EMBL" id="EXJ61171.1"/>
    </source>
</evidence>
<dbReference type="Proteomes" id="UP000019471">
    <property type="component" value="Unassembled WGS sequence"/>
</dbReference>
<dbReference type="Pfam" id="PF00270">
    <property type="entry name" value="DEAD"/>
    <property type="match status" value="1"/>
</dbReference>
<dbReference type="SUPFAM" id="SSF158702">
    <property type="entry name" value="Sec63 N-terminal domain-like"/>
    <property type="match status" value="1"/>
</dbReference>
<dbReference type="SMART" id="SM00487">
    <property type="entry name" value="DEXDc"/>
    <property type="match status" value="1"/>
</dbReference>
<feature type="region of interest" description="Disordered" evidence="11">
    <location>
        <begin position="1165"/>
        <end position="1296"/>
    </location>
</feature>
<evidence type="ECO:0000256" key="4">
    <source>
        <dbReference type="ARBA" id="ARBA00022806"/>
    </source>
</evidence>
<feature type="compositionally biased region" description="Basic and acidic residues" evidence="11">
    <location>
        <begin position="1246"/>
        <end position="1283"/>
    </location>
</feature>
<feature type="compositionally biased region" description="Basic and acidic residues" evidence="11">
    <location>
        <begin position="1114"/>
        <end position="1124"/>
    </location>
</feature>
<reference evidence="14 15" key="1">
    <citation type="submission" date="2013-03" db="EMBL/GenBank/DDBJ databases">
        <title>The Genome Sequence of Cladophialophora psammophila CBS 110553.</title>
        <authorList>
            <consortium name="The Broad Institute Genomics Platform"/>
            <person name="Cuomo C."/>
            <person name="de Hoog S."/>
            <person name="Gorbushina A."/>
            <person name="Walker B."/>
            <person name="Young S.K."/>
            <person name="Zeng Q."/>
            <person name="Gargeya S."/>
            <person name="Fitzgerald M."/>
            <person name="Haas B."/>
            <person name="Abouelleil A."/>
            <person name="Allen A.W."/>
            <person name="Alvarado L."/>
            <person name="Arachchi H.M."/>
            <person name="Berlin A.M."/>
            <person name="Chapman S.B."/>
            <person name="Gainer-Dewar J."/>
            <person name="Goldberg J."/>
            <person name="Griggs A."/>
            <person name="Gujja S."/>
            <person name="Hansen M."/>
            <person name="Howarth C."/>
            <person name="Imamovic A."/>
            <person name="Ireland A."/>
            <person name="Larimer J."/>
            <person name="McCowan C."/>
            <person name="Murphy C."/>
            <person name="Pearson M."/>
            <person name="Poon T.W."/>
            <person name="Priest M."/>
            <person name="Roberts A."/>
            <person name="Saif S."/>
            <person name="Shea T."/>
            <person name="Sisk P."/>
            <person name="Sykes S."/>
            <person name="Wortman J."/>
            <person name="Nusbaum C."/>
            <person name="Birren B."/>
        </authorList>
    </citation>
    <scope>NUCLEOTIDE SEQUENCE [LARGE SCALE GENOMIC DNA]</scope>
    <source>
        <strain evidence="14 15">CBS 110553</strain>
    </source>
</reference>
<evidence type="ECO:0000256" key="10">
    <source>
        <dbReference type="ARBA" id="ARBA00048988"/>
    </source>
</evidence>
<dbReference type="GeneID" id="19196649"/>
<dbReference type="PANTHER" id="PTHR47835:SF3">
    <property type="entry name" value="HELICASE FOR MEIOSIS 1"/>
    <property type="match status" value="1"/>
</dbReference>
<evidence type="ECO:0000256" key="6">
    <source>
        <dbReference type="ARBA" id="ARBA00023235"/>
    </source>
</evidence>
<dbReference type="SMART" id="SM00490">
    <property type="entry name" value="HELICc"/>
    <property type="match status" value="1"/>
</dbReference>
<comment type="catalytic activity">
    <reaction evidence="10">
        <text>ATP + H2O = ADP + phosphate + H(+)</text>
        <dbReference type="Rhea" id="RHEA:13065"/>
        <dbReference type="ChEBI" id="CHEBI:15377"/>
        <dbReference type="ChEBI" id="CHEBI:15378"/>
        <dbReference type="ChEBI" id="CHEBI:30616"/>
        <dbReference type="ChEBI" id="CHEBI:43474"/>
        <dbReference type="ChEBI" id="CHEBI:456216"/>
        <dbReference type="EC" id="5.6.2.4"/>
    </reaction>
</comment>
<protein>
    <recommendedName>
        <fullName evidence="9">DNA 3'-5' helicase</fullName>
        <ecNumber evidence="9">5.6.2.4</ecNumber>
    </recommendedName>
</protein>
<comment type="similarity">
    <text evidence="1">Belongs to the helicase family. SKI2 subfamily.</text>
</comment>
<dbReference type="EMBL" id="AMGX01000030">
    <property type="protein sequence ID" value="EXJ61171.1"/>
    <property type="molecule type" value="Genomic_DNA"/>
</dbReference>
<dbReference type="SUPFAM" id="SSF52540">
    <property type="entry name" value="P-loop containing nucleoside triphosphate hydrolases"/>
    <property type="match status" value="1"/>
</dbReference>
<dbReference type="InterPro" id="IPR036388">
    <property type="entry name" value="WH-like_DNA-bd_sf"/>
</dbReference>
<dbReference type="Gene3D" id="1.10.3380.10">
    <property type="entry name" value="Sec63 N-terminal domain-like domain"/>
    <property type="match status" value="1"/>
</dbReference>
<feature type="compositionally biased region" description="Basic and acidic residues" evidence="11">
    <location>
        <begin position="1171"/>
        <end position="1183"/>
    </location>
</feature>
<dbReference type="GO" id="GO:0043138">
    <property type="term" value="F:3'-5' DNA helicase activity"/>
    <property type="evidence" value="ECO:0007669"/>
    <property type="project" value="UniProtKB-EC"/>
</dbReference>
<dbReference type="PROSITE" id="PS51194">
    <property type="entry name" value="HELICASE_CTER"/>
    <property type="match status" value="1"/>
</dbReference>
<keyword evidence="15" id="KW-1185">Reference proteome</keyword>
<comment type="catalytic activity">
    <reaction evidence="8">
        <text>Couples ATP hydrolysis with the unwinding of duplex DNA by translocating in the 3'-5' direction.</text>
        <dbReference type="EC" id="5.6.2.4"/>
    </reaction>
</comment>
<dbReference type="InterPro" id="IPR001650">
    <property type="entry name" value="Helicase_C-like"/>
</dbReference>
<dbReference type="HOGENOM" id="CLU_000335_0_4_1"/>
<evidence type="ECO:0000256" key="3">
    <source>
        <dbReference type="ARBA" id="ARBA00022801"/>
    </source>
</evidence>
<dbReference type="Pfam" id="PF00271">
    <property type="entry name" value="Helicase_C"/>
    <property type="match status" value="1"/>
</dbReference>
<dbReference type="FunFam" id="1.10.3380.10:FF:000012">
    <property type="entry name" value="DEAD/DEAH box DNA helicase"/>
    <property type="match status" value="1"/>
</dbReference>
<evidence type="ECO:0000256" key="11">
    <source>
        <dbReference type="SAM" id="MobiDB-lite"/>
    </source>
</evidence>
<feature type="compositionally biased region" description="Polar residues" evidence="11">
    <location>
        <begin position="154"/>
        <end position="164"/>
    </location>
</feature>
<keyword evidence="4" id="KW-0347">Helicase</keyword>
<dbReference type="RefSeq" id="XP_007750722.1">
    <property type="nucleotide sequence ID" value="XM_007752532.1"/>
</dbReference>
<keyword evidence="5" id="KW-0067">ATP-binding</keyword>
<dbReference type="InterPro" id="IPR014001">
    <property type="entry name" value="Helicase_ATP-bd"/>
</dbReference>
<keyword evidence="6" id="KW-0413">Isomerase</keyword>
<accession>W9W9G7</accession>
<dbReference type="SMART" id="SM00973">
    <property type="entry name" value="Sec63"/>
    <property type="match status" value="1"/>
</dbReference>
<evidence type="ECO:0000256" key="9">
    <source>
        <dbReference type="ARBA" id="ARBA00034808"/>
    </source>
</evidence>
<dbReference type="GO" id="GO:0005524">
    <property type="term" value="F:ATP binding"/>
    <property type="evidence" value="ECO:0007669"/>
    <property type="project" value="UniProtKB-KW"/>
</dbReference>
<keyword evidence="7" id="KW-0469">Meiosis</keyword>
<dbReference type="InterPro" id="IPR027417">
    <property type="entry name" value="P-loop_NTPase"/>
</dbReference>
<evidence type="ECO:0000256" key="2">
    <source>
        <dbReference type="ARBA" id="ARBA00022741"/>
    </source>
</evidence>
<dbReference type="eggNOG" id="KOG0952">
    <property type="taxonomic scope" value="Eukaryota"/>
</dbReference>
<dbReference type="Pfam" id="PF02889">
    <property type="entry name" value="Sec63"/>
    <property type="match status" value="1"/>
</dbReference>
<organism evidence="14 15">
    <name type="scientific">Cladophialophora psammophila CBS 110553</name>
    <dbReference type="NCBI Taxonomy" id="1182543"/>
    <lineage>
        <taxon>Eukaryota</taxon>
        <taxon>Fungi</taxon>
        <taxon>Dikarya</taxon>
        <taxon>Ascomycota</taxon>
        <taxon>Pezizomycotina</taxon>
        <taxon>Eurotiomycetes</taxon>
        <taxon>Chaetothyriomycetidae</taxon>
        <taxon>Chaetothyriales</taxon>
        <taxon>Herpotrichiellaceae</taxon>
        <taxon>Cladophialophora</taxon>
    </lineage>
</organism>
<evidence type="ECO:0000256" key="7">
    <source>
        <dbReference type="ARBA" id="ARBA00023254"/>
    </source>
</evidence>
<dbReference type="InterPro" id="IPR011545">
    <property type="entry name" value="DEAD/DEAH_box_helicase_dom"/>
</dbReference>
<dbReference type="Gene3D" id="3.40.50.300">
    <property type="entry name" value="P-loop containing nucleotide triphosphate hydrolases"/>
    <property type="match status" value="2"/>
</dbReference>
<evidence type="ECO:0000259" key="12">
    <source>
        <dbReference type="PROSITE" id="PS51192"/>
    </source>
</evidence>
<dbReference type="Pfam" id="PF23445">
    <property type="entry name" value="WHD_SNRNP200"/>
    <property type="match status" value="1"/>
</dbReference>
<dbReference type="SUPFAM" id="SSF46785">
    <property type="entry name" value="Winged helix' DNA-binding domain"/>
    <property type="match status" value="1"/>
</dbReference>
<dbReference type="InterPro" id="IPR052247">
    <property type="entry name" value="Meiotic_Crossover_Helicase"/>
</dbReference>
<dbReference type="InterPro" id="IPR036390">
    <property type="entry name" value="WH_DNA-bd_sf"/>
</dbReference>